<keyword evidence="1" id="KW-1133">Transmembrane helix</keyword>
<proteinExistence type="predicted"/>
<evidence type="ECO:0000256" key="1">
    <source>
        <dbReference type="SAM" id="Phobius"/>
    </source>
</evidence>
<sequence>MWEPPWGGYINYHIFSVFNFMSNLSIMNIMRDFFEKYHNERTEIKVDNDNYLVMDPYILLSIINMKLRDEYSSLEVLCEDKNIPLYKLEEKLGEVGYKYYRDINQFKGQ</sequence>
<dbReference type="Proteomes" id="UP000184080">
    <property type="component" value="Unassembled WGS sequence"/>
</dbReference>
<dbReference type="AlphaFoldDB" id="A0A1M6JXB4"/>
<reference evidence="2 3" key="1">
    <citation type="submission" date="2016-11" db="EMBL/GenBank/DDBJ databases">
        <authorList>
            <person name="Jaros S."/>
            <person name="Januszkiewicz K."/>
            <person name="Wedrychowicz H."/>
        </authorList>
    </citation>
    <scope>NUCLEOTIDE SEQUENCE [LARGE SCALE GENOMIC DNA]</scope>
    <source>
        <strain evidence="2 3">DSM 21864</strain>
    </source>
</reference>
<evidence type="ECO:0000313" key="2">
    <source>
        <dbReference type="EMBL" id="SHJ51310.1"/>
    </source>
</evidence>
<gene>
    <name evidence="2" type="ORF">SAMN05444401_3266</name>
</gene>
<keyword evidence="1" id="KW-0472">Membrane</keyword>
<keyword evidence="3" id="KW-1185">Reference proteome</keyword>
<organism evidence="2 3">
    <name type="scientific">Clostridium amylolyticum</name>
    <dbReference type="NCBI Taxonomy" id="1121298"/>
    <lineage>
        <taxon>Bacteria</taxon>
        <taxon>Bacillati</taxon>
        <taxon>Bacillota</taxon>
        <taxon>Clostridia</taxon>
        <taxon>Eubacteriales</taxon>
        <taxon>Clostridiaceae</taxon>
        <taxon>Clostridium</taxon>
    </lineage>
</organism>
<dbReference type="Pfam" id="PF14056">
    <property type="entry name" value="DUF4250"/>
    <property type="match status" value="1"/>
</dbReference>
<keyword evidence="1" id="KW-0812">Transmembrane</keyword>
<accession>A0A1M6JXB4</accession>
<evidence type="ECO:0008006" key="4">
    <source>
        <dbReference type="Google" id="ProtNLM"/>
    </source>
</evidence>
<dbReference type="EMBL" id="FQZO01000005">
    <property type="protein sequence ID" value="SHJ51310.1"/>
    <property type="molecule type" value="Genomic_DNA"/>
</dbReference>
<dbReference type="STRING" id="1121298.SAMN05444401_3266"/>
<protein>
    <recommendedName>
        <fullName evidence="4">DUF4250 domain-containing protein</fullName>
    </recommendedName>
</protein>
<feature type="transmembrane region" description="Helical" evidence="1">
    <location>
        <begin position="12"/>
        <end position="30"/>
    </location>
</feature>
<dbReference type="InterPro" id="IPR025346">
    <property type="entry name" value="DUF4250"/>
</dbReference>
<evidence type="ECO:0000313" key="3">
    <source>
        <dbReference type="Proteomes" id="UP000184080"/>
    </source>
</evidence>
<name>A0A1M6JXB4_9CLOT</name>